<dbReference type="InterPro" id="IPR023509">
    <property type="entry name" value="DTD-like_sf"/>
</dbReference>
<dbReference type="GO" id="GO:0051500">
    <property type="term" value="F:D-tyrosyl-tRNA(Tyr) deacylase activity"/>
    <property type="evidence" value="ECO:0007669"/>
    <property type="project" value="TreeGrafter"/>
</dbReference>
<protein>
    <recommendedName>
        <fullName evidence="3">D-aminoacyl-tRNA deacylase</fullName>
        <shortName evidence="3">DTD</shortName>
        <ecNumber evidence="3">3.1.1.96</ecNumber>
    </recommendedName>
    <alternativeName>
        <fullName evidence="3">Gly-tRNA(Ala) deacylase</fullName>
        <ecNumber evidence="3">3.1.1.-</ecNumber>
    </alternativeName>
</protein>
<dbReference type="AlphaFoldDB" id="A0A7R6PCM4"/>
<dbReference type="InterPro" id="IPR003732">
    <property type="entry name" value="Daa-tRNA_deacyls_DTD"/>
</dbReference>
<dbReference type="GO" id="GO:0043908">
    <property type="term" value="F:Ser(Gly)-tRNA(Ala) hydrolase activity"/>
    <property type="evidence" value="ECO:0007669"/>
    <property type="project" value="UniProtKB-UniRule"/>
</dbReference>
<dbReference type="GO" id="GO:0106026">
    <property type="term" value="F:Gly-tRNA(Ala) deacylase activity"/>
    <property type="evidence" value="ECO:0007669"/>
    <property type="project" value="UniProtKB-UniRule"/>
</dbReference>
<dbReference type="EMBL" id="AP014546">
    <property type="protein sequence ID" value="BBB31264.1"/>
    <property type="molecule type" value="Genomic_DNA"/>
</dbReference>
<dbReference type="CDD" id="cd00563">
    <property type="entry name" value="Dtyr_deacylase"/>
    <property type="match status" value="1"/>
</dbReference>
<sequence length="146" mass="15926">MKGLIQRVSEASVEVDGRIIGEIGPGILLLLGIEKSDTEETADKLLKKIRTYRIFSDTEGKMNLNLQQANGSLLIVSQFTLVADTKKGLRPGFSNGASPEQGKALYHYFTKQAQATDTPVQTGKFGADMKVRLLNDGPVTFLLEVN</sequence>
<dbReference type="GO" id="GO:0000049">
    <property type="term" value="F:tRNA binding"/>
    <property type="evidence" value="ECO:0007669"/>
    <property type="project" value="UniProtKB-UniRule"/>
</dbReference>
<reference evidence="4 5" key="1">
    <citation type="journal article" date="2008" name="Int. J. Syst. Evol. Microbiol.">
        <title>Neptunomonas japonica sp. nov., an Osedax japonicus symbiont-like bacterium isolated from sediment adjacent to sperm whale carcasses off Kagoshima, Japan.</title>
        <authorList>
            <person name="Miyazaki M."/>
            <person name="Nogi Y."/>
            <person name="Fujiwara Y."/>
            <person name="Kawato M."/>
            <person name="Kubokawa K."/>
            <person name="Horikoshi K."/>
        </authorList>
    </citation>
    <scope>NUCLEOTIDE SEQUENCE [LARGE SCALE GENOMIC DNA]</scope>
    <source>
        <strain evidence="4 5">JAMM 1380</strain>
    </source>
</reference>
<evidence type="ECO:0000313" key="5">
    <source>
        <dbReference type="Proteomes" id="UP000595332"/>
    </source>
</evidence>
<comment type="function">
    <text evidence="3">An aminoacyl-tRNA editing enzyme that deacylates mischarged D-aminoacyl-tRNAs. Also deacylates mischarged glycyl-tRNA(Ala), protecting cells against glycine mischarging by AlaRS. Acts via tRNA-based rather than protein-based catalysis; rejects L-amino acids rather than detecting D-amino acids in the active site. By recycling D-aminoacyl-tRNA to D-amino acids and free tRNA molecules, this enzyme counteracts the toxicity associated with the formation of D-aminoacyl-tRNA entities in vivo and helps enforce protein L-homochirality.</text>
</comment>
<keyword evidence="5" id="KW-1185">Reference proteome</keyword>
<proteinExistence type="inferred from homology"/>
<keyword evidence="3" id="KW-0963">Cytoplasm</keyword>
<comment type="subunit">
    <text evidence="3">Homodimer.</text>
</comment>
<comment type="catalytic activity">
    <reaction evidence="3">
        <text>glycyl-tRNA(Ala) + H2O = tRNA(Ala) + glycine + H(+)</text>
        <dbReference type="Rhea" id="RHEA:53744"/>
        <dbReference type="Rhea" id="RHEA-COMP:9657"/>
        <dbReference type="Rhea" id="RHEA-COMP:13640"/>
        <dbReference type="ChEBI" id="CHEBI:15377"/>
        <dbReference type="ChEBI" id="CHEBI:15378"/>
        <dbReference type="ChEBI" id="CHEBI:57305"/>
        <dbReference type="ChEBI" id="CHEBI:78442"/>
        <dbReference type="ChEBI" id="CHEBI:78522"/>
    </reaction>
</comment>
<accession>A0A7R6PCM4</accession>
<keyword evidence="2 3" id="KW-0378">Hydrolase</keyword>
<dbReference type="EC" id="3.1.1.96" evidence="3"/>
<dbReference type="SUPFAM" id="SSF69500">
    <property type="entry name" value="DTD-like"/>
    <property type="match status" value="1"/>
</dbReference>
<dbReference type="NCBIfam" id="TIGR00256">
    <property type="entry name" value="D-aminoacyl-tRNA deacylase"/>
    <property type="match status" value="1"/>
</dbReference>
<dbReference type="EC" id="3.1.1.-" evidence="3"/>
<dbReference type="HAMAP" id="MF_00518">
    <property type="entry name" value="Deacylase_Dtd"/>
    <property type="match status" value="1"/>
</dbReference>
<evidence type="ECO:0000256" key="2">
    <source>
        <dbReference type="ARBA" id="ARBA00022801"/>
    </source>
</evidence>
<keyword evidence="3" id="KW-0820">tRNA-binding</keyword>
<comment type="catalytic activity">
    <reaction evidence="3">
        <text>a D-aminoacyl-tRNA + H2O = a tRNA + a D-alpha-amino acid + H(+)</text>
        <dbReference type="Rhea" id="RHEA:13953"/>
        <dbReference type="Rhea" id="RHEA-COMP:10123"/>
        <dbReference type="Rhea" id="RHEA-COMP:10124"/>
        <dbReference type="ChEBI" id="CHEBI:15377"/>
        <dbReference type="ChEBI" id="CHEBI:15378"/>
        <dbReference type="ChEBI" id="CHEBI:59871"/>
        <dbReference type="ChEBI" id="CHEBI:78442"/>
        <dbReference type="ChEBI" id="CHEBI:79333"/>
        <dbReference type="EC" id="3.1.1.96"/>
    </reaction>
</comment>
<dbReference type="Gene3D" id="3.50.80.10">
    <property type="entry name" value="D-tyrosyl-tRNA(Tyr) deacylase"/>
    <property type="match status" value="1"/>
</dbReference>
<comment type="subcellular location">
    <subcellularLocation>
        <location evidence="3">Cytoplasm</location>
    </subcellularLocation>
</comment>
<name>A0A7R6PCM4_9GAMM</name>
<evidence type="ECO:0000256" key="1">
    <source>
        <dbReference type="ARBA" id="ARBA00009673"/>
    </source>
</evidence>
<gene>
    <name evidence="3 4" type="primary">dtd</name>
    <name evidence="4" type="ORF">NEJAP_3326</name>
</gene>
<dbReference type="GO" id="GO:0005737">
    <property type="term" value="C:cytoplasm"/>
    <property type="evidence" value="ECO:0007669"/>
    <property type="project" value="UniProtKB-SubCell"/>
</dbReference>
<dbReference type="RefSeq" id="WP_201348379.1">
    <property type="nucleotide sequence ID" value="NZ_AP014546.1"/>
</dbReference>
<evidence type="ECO:0000313" key="4">
    <source>
        <dbReference type="EMBL" id="BBB31264.1"/>
    </source>
</evidence>
<dbReference type="KEGG" id="njp:NEJAP_3326"/>
<feature type="short sequence motif" description="Gly-cisPro motif, important for rejection of L-amino acids" evidence="3">
    <location>
        <begin position="137"/>
        <end position="138"/>
    </location>
</feature>
<evidence type="ECO:0000256" key="3">
    <source>
        <dbReference type="HAMAP-Rule" id="MF_00518"/>
    </source>
</evidence>
<dbReference type="Proteomes" id="UP000595332">
    <property type="component" value="Chromosome"/>
</dbReference>
<dbReference type="PANTHER" id="PTHR10472">
    <property type="entry name" value="D-TYROSYL-TRNA TYR DEACYLASE"/>
    <property type="match status" value="1"/>
</dbReference>
<dbReference type="FunFam" id="3.50.80.10:FF:000001">
    <property type="entry name" value="D-aminoacyl-tRNA deacylase"/>
    <property type="match status" value="1"/>
</dbReference>
<organism evidence="4 5">
    <name type="scientific">Neptunomonas japonica JAMM 1380</name>
    <dbReference type="NCBI Taxonomy" id="1441457"/>
    <lineage>
        <taxon>Bacteria</taxon>
        <taxon>Pseudomonadati</taxon>
        <taxon>Pseudomonadota</taxon>
        <taxon>Gammaproteobacteria</taxon>
        <taxon>Oceanospirillales</taxon>
        <taxon>Oceanospirillaceae</taxon>
        <taxon>Neptunomonas</taxon>
    </lineage>
</organism>
<dbReference type="Pfam" id="PF02580">
    <property type="entry name" value="Tyr_Deacylase"/>
    <property type="match status" value="1"/>
</dbReference>
<comment type="similarity">
    <text evidence="1 3">Belongs to the DTD family.</text>
</comment>
<keyword evidence="3" id="KW-0694">RNA-binding</keyword>
<dbReference type="GO" id="GO:0019478">
    <property type="term" value="P:D-amino acid catabolic process"/>
    <property type="evidence" value="ECO:0007669"/>
    <property type="project" value="UniProtKB-UniRule"/>
</dbReference>
<comment type="domain">
    <text evidence="3">A Gly-cisPro motif from one monomer fits into the active site of the other monomer to allow specific chiral rejection of L-amino acids.</text>
</comment>
<dbReference type="PANTHER" id="PTHR10472:SF5">
    <property type="entry name" value="D-AMINOACYL-TRNA DEACYLASE 1"/>
    <property type="match status" value="1"/>
</dbReference>